<proteinExistence type="inferred from homology"/>
<dbReference type="STRING" id="570156.AOG27_20025"/>
<name>A0A0P7DBZ6_9GAMM</name>
<dbReference type="PANTHER" id="PTHR43022:SF1">
    <property type="entry name" value="PROTEIN SMF"/>
    <property type="match status" value="1"/>
</dbReference>
<evidence type="ECO:0000259" key="3">
    <source>
        <dbReference type="Pfam" id="PF17782"/>
    </source>
</evidence>
<evidence type="ECO:0000259" key="2">
    <source>
        <dbReference type="Pfam" id="PF02481"/>
    </source>
</evidence>
<evidence type="ECO:0000313" key="4">
    <source>
        <dbReference type="EMBL" id="KPM77758.1"/>
    </source>
</evidence>
<dbReference type="Proteomes" id="UP000050378">
    <property type="component" value="Unassembled WGS sequence"/>
</dbReference>
<organism evidence="4 5">
    <name type="scientific">Pseudoalteromonas lipolytica</name>
    <dbReference type="NCBI Taxonomy" id="570156"/>
    <lineage>
        <taxon>Bacteria</taxon>
        <taxon>Pseudomonadati</taxon>
        <taxon>Pseudomonadota</taxon>
        <taxon>Gammaproteobacteria</taxon>
        <taxon>Alteromonadales</taxon>
        <taxon>Pseudoalteromonadaceae</taxon>
        <taxon>Pseudoalteromonas</taxon>
    </lineage>
</organism>
<dbReference type="Pfam" id="PF17782">
    <property type="entry name" value="WHD_DprA"/>
    <property type="match status" value="1"/>
</dbReference>
<dbReference type="PANTHER" id="PTHR43022">
    <property type="entry name" value="PROTEIN SMF"/>
    <property type="match status" value="1"/>
</dbReference>
<dbReference type="RefSeq" id="WP_054554768.1">
    <property type="nucleotide sequence ID" value="NZ_LJTC01000018.1"/>
</dbReference>
<dbReference type="PATRIC" id="fig|570156.3.peg.1928"/>
<dbReference type="NCBIfam" id="TIGR00732">
    <property type="entry name" value="dprA"/>
    <property type="match status" value="1"/>
</dbReference>
<dbReference type="InterPro" id="IPR003488">
    <property type="entry name" value="DprA"/>
</dbReference>
<evidence type="ECO:0000313" key="5">
    <source>
        <dbReference type="Proteomes" id="UP000050378"/>
    </source>
</evidence>
<dbReference type="SUPFAM" id="SSF102405">
    <property type="entry name" value="MCP/YpsA-like"/>
    <property type="match status" value="1"/>
</dbReference>
<dbReference type="EMBL" id="LJTC01000018">
    <property type="protein sequence ID" value="KPM77758.1"/>
    <property type="molecule type" value="Genomic_DNA"/>
</dbReference>
<comment type="caution">
    <text evidence="4">The sequence shown here is derived from an EMBL/GenBank/DDBJ whole genome shotgun (WGS) entry which is preliminary data.</text>
</comment>
<dbReference type="InterPro" id="IPR036388">
    <property type="entry name" value="WH-like_DNA-bd_sf"/>
</dbReference>
<dbReference type="AlphaFoldDB" id="A0A0P7DBZ6"/>
<dbReference type="InterPro" id="IPR041614">
    <property type="entry name" value="DprA_WH"/>
</dbReference>
<dbReference type="Pfam" id="PF02481">
    <property type="entry name" value="DNA_processg_A"/>
    <property type="match status" value="1"/>
</dbReference>
<protein>
    <submittedName>
        <fullName evidence="4">DNA protecting protein DprA</fullName>
    </submittedName>
</protein>
<accession>A0A0P7DBZ6</accession>
<dbReference type="Gene3D" id="3.40.50.450">
    <property type="match status" value="1"/>
</dbReference>
<comment type="similarity">
    <text evidence="1">Belongs to the DprA/Smf family.</text>
</comment>
<feature type="domain" description="DprA winged helix" evidence="3">
    <location>
        <begin position="305"/>
        <end position="352"/>
    </location>
</feature>
<dbReference type="OrthoDB" id="9785707at2"/>
<feature type="domain" description="Smf/DprA SLOG" evidence="2">
    <location>
        <begin position="79"/>
        <end position="288"/>
    </location>
</feature>
<reference evidence="4 5" key="1">
    <citation type="submission" date="2015-09" db="EMBL/GenBank/DDBJ databases">
        <title>Draft Genome Sequence of Pseudoalteromonas lipolytica UCD-48B.</title>
        <authorList>
            <person name="Krusor M."/>
            <person name="Coil D.A."/>
            <person name="Lang J.M."/>
            <person name="Eisen J.A."/>
            <person name="Alexiev A."/>
        </authorList>
    </citation>
    <scope>NUCLEOTIDE SEQUENCE [LARGE SCALE GENOMIC DNA]</scope>
    <source>
        <strain evidence="4 5">UCD-48B</strain>
    </source>
</reference>
<dbReference type="GO" id="GO:0009294">
    <property type="term" value="P:DNA-mediated transformation"/>
    <property type="evidence" value="ECO:0007669"/>
    <property type="project" value="InterPro"/>
</dbReference>
<dbReference type="Gene3D" id="1.10.10.10">
    <property type="entry name" value="Winged helix-like DNA-binding domain superfamily/Winged helix DNA-binding domain"/>
    <property type="match status" value="1"/>
</dbReference>
<dbReference type="InterPro" id="IPR057666">
    <property type="entry name" value="DrpA_SLOG"/>
</dbReference>
<gene>
    <name evidence="4" type="ORF">AOG27_20025</name>
</gene>
<evidence type="ECO:0000256" key="1">
    <source>
        <dbReference type="ARBA" id="ARBA00006525"/>
    </source>
</evidence>
<sequence>MAQVSGKLSHWLAFYLCKGLGIKSLIALSQKQPLDELFKLSSLELQQLGLSQSQADNLVNTDWQLVAHYQEQISTLKIKVISYFDSNYPPLLKQIASAPILLFCLGNTELLRSPQIAIVGSRNATPTGLEIAAEFAHQLSSVGMTVTSGMALGIDGAAHKGALAGTGNTIAVLGTGIDIAYPKRHSLLIKQVAERGLLVSEFLPGTAANAANFPRRNRIISGLSLGVLIVEAQIKSGSLVTVRYALEQNKEVFAVPGSIKSPLSEASHFLIKQGAKLTENISDILDEVSFFCENSLYSIEQPIADEPDCPVFKSIGYEVTSVDQITQRSQLPVDEVQARLLDLELADKIERVLDGYIRLGGHKHV</sequence>